<keyword evidence="1" id="KW-1133">Transmembrane helix</keyword>
<protein>
    <submittedName>
        <fullName evidence="2">Uncharacterized protein</fullName>
    </submittedName>
</protein>
<organism evidence="2 3">
    <name type="scientific">Dokdonella ginsengisoli</name>
    <dbReference type="NCBI Taxonomy" id="363846"/>
    <lineage>
        <taxon>Bacteria</taxon>
        <taxon>Pseudomonadati</taxon>
        <taxon>Pseudomonadota</taxon>
        <taxon>Gammaproteobacteria</taxon>
        <taxon>Lysobacterales</taxon>
        <taxon>Rhodanobacteraceae</taxon>
        <taxon>Dokdonella</taxon>
    </lineage>
</organism>
<comment type="caution">
    <text evidence="2">The sequence shown here is derived from an EMBL/GenBank/DDBJ whole genome shotgun (WGS) entry which is preliminary data.</text>
</comment>
<feature type="transmembrane region" description="Helical" evidence="1">
    <location>
        <begin position="67"/>
        <end position="95"/>
    </location>
</feature>
<accession>A0ABV9QV39</accession>
<gene>
    <name evidence="2" type="ORF">ACFO6Q_08260</name>
</gene>
<evidence type="ECO:0000313" key="3">
    <source>
        <dbReference type="Proteomes" id="UP001595886"/>
    </source>
</evidence>
<dbReference type="EMBL" id="JBHSHD010000007">
    <property type="protein sequence ID" value="MFC4820314.1"/>
    <property type="molecule type" value="Genomic_DNA"/>
</dbReference>
<keyword evidence="3" id="KW-1185">Reference proteome</keyword>
<keyword evidence="1" id="KW-0812">Transmembrane</keyword>
<dbReference type="Proteomes" id="UP001595886">
    <property type="component" value="Unassembled WGS sequence"/>
</dbReference>
<proteinExistence type="predicted"/>
<dbReference type="RefSeq" id="WP_380020157.1">
    <property type="nucleotide sequence ID" value="NZ_JBHSHD010000007.1"/>
</dbReference>
<name>A0ABV9QV39_9GAMM</name>
<reference evidence="3" key="1">
    <citation type="journal article" date="2019" name="Int. J. Syst. Evol. Microbiol.">
        <title>The Global Catalogue of Microorganisms (GCM) 10K type strain sequencing project: providing services to taxonomists for standard genome sequencing and annotation.</title>
        <authorList>
            <consortium name="The Broad Institute Genomics Platform"/>
            <consortium name="The Broad Institute Genome Sequencing Center for Infectious Disease"/>
            <person name="Wu L."/>
            <person name="Ma J."/>
        </authorList>
    </citation>
    <scope>NUCLEOTIDE SEQUENCE [LARGE SCALE GENOMIC DNA]</scope>
    <source>
        <strain evidence="3">CCUG 30340</strain>
    </source>
</reference>
<evidence type="ECO:0000313" key="2">
    <source>
        <dbReference type="EMBL" id="MFC4820314.1"/>
    </source>
</evidence>
<feature type="transmembrane region" description="Helical" evidence="1">
    <location>
        <begin position="35"/>
        <end position="55"/>
    </location>
</feature>
<sequence length="98" mass="10120">MSKTLAAGYALCIATLGAMILLSRGAIVQRDGPSVFFYSNLVGVLMLVSAFLCFRGARSCRSRTRKVLASLVSLLSLLIGVGSAVAVTLVALGLAKTA</sequence>
<evidence type="ECO:0000256" key="1">
    <source>
        <dbReference type="SAM" id="Phobius"/>
    </source>
</evidence>
<keyword evidence="1" id="KW-0472">Membrane</keyword>